<proteinExistence type="predicted"/>
<dbReference type="EMBL" id="JADNRY010000060">
    <property type="protein sequence ID" value="KAF9068460.1"/>
    <property type="molecule type" value="Genomic_DNA"/>
</dbReference>
<gene>
    <name evidence="2" type="ORF">BDP27DRAFT_1327066</name>
</gene>
<dbReference type="Proteomes" id="UP000772434">
    <property type="component" value="Unassembled WGS sequence"/>
</dbReference>
<evidence type="ECO:0000313" key="3">
    <source>
        <dbReference type="Proteomes" id="UP000772434"/>
    </source>
</evidence>
<evidence type="ECO:0000256" key="1">
    <source>
        <dbReference type="SAM" id="Phobius"/>
    </source>
</evidence>
<reference evidence="2" key="1">
    <citation type="submission" date="2020-11" db="EMBL/GenBank/DDBJ databases">
        <authorList>
            <consortium name="DOE Joint Genome Institute"/>
            <person name="Ahrendt S."/>
            <person name="Riley R."/>
            <person name="Andreopoulos W."/>
            <person name="Labutti K."/>
            <person name="Pangilinan J."/>
            <person name="Ruiz-Duenas F.J."/>
            <person name="Barrasa J.M."/>
            <person name="Sanchez-Garcia M."/>
            <person name="Camarero S."/>
            <person name="Miyauchi S."/>
            <person name="Serrano A."/>
            <person name="Linde D."/>
            <person name="Babiker R."/>
            <person name="Drula E."/>
            <person name="Ayuso-Fernandez I."/>
            <person name="Pacheco R."/>
            <person name="Padilla G."/>
            <person name="Ferreira P."/>
            <person name="Barriuso J."/>
            <person name="Kellner H."/>
            <person name="Castanera R."/>
            <person name="Alfaro M."/>
            <person name="Ramirez L."/>
            <person name="Pisabarro A.G."/>
            <person name="Kuo A."/>
            <person name="Tritt A."/>
            <person name="Lipzen A."/>
            <person name="He G."/>
            <person name="Yan M."/>
            <person name="Ng V."/>
            <person name="Cullen D."/>
            <person name="Martin F."/>
            <person name="Rosso M.-N."/>
            <person name="Henrissat B."/>
            <person name="Hibbett D."/>
            <person name="Martinez A.T."/>
            <person name="Grigoriev I.V."/>
        </authorList>
    </citation>
    <scope>NUCLEOTIDE SEQUENCE</scope>
    <source>
        <strain evidence="2">AH 40177</strain>
    </source>
</reference>
<protein>
    <submittedName>
        <fullName evidence="2">Uncharacterized protein</fullName>
    </submittedName>
</protein>
<sequence>MIIVIIMIILAHSAILFITAPSMFRLFVVLIFASFRFLLNLLNLFDVLDLRKFQGKM</sequence>
<keyword evidence="3" id="KW-1185">Reference proteome</keyword>
<comment type="caution">
    <text evidence="2">The sequence shown here is derived from an EMBL/GenBank/DDBJ whole genome shotgun (WGS) entry which is preliminary data.</text>
</comment>
<dbReference type="AlphaFoldDB" id="A0A9P5U638"/>
<feature type="transmembrane region" description="Helical" evidence="1">
    <location>
        <begin position="26"/>
        <end position="48"/>
    </location>
</feature>
<accession>A0A9P5U638</accession>
<keyword evidence="1" id="KW-0812">Transmembrane</keyword>
<evidence type="ECO:0000313" key="2">
    <source>
        <dbReference type="EMBL" id="KAF9068460.1"/>
    </source>
</evidence>
<name>A0A9P5U638_9AGAR</name>
<keyword evidence="1" id="KW-0472">Membrane</keyword>
<keyword evidence="1" id="KW-1133">Transmembrane helix</keyword>
<organism evidence="2 3">
    <name type="scientific">Rhodocollybia butyracea</name>
    <dbReference type="NCBI Taxonomy" id="206335"/>
    <lineage>
        <taxon>Eukaryota</taxon>
        <taxon>Fungi</taxon>
        <taxon>Dikarya</taxon>
        <taxon>Basidiomycota</taxon>
        <taxon>Agaricomycotina</taxon>
        <taxon>Agaricomycetes</taxon>
        <taxon>Agaricomycetidae</taxon>
        <taxon>Agaricales</taxon>
        <taxon>Marasmiineae</taxon>
        <taxon>Omphalotaceae</taxon>
        <taxon>Rhodocollybia</taxon>
    </lineage>
</organism>